<proteinExistence type="predicted"/>
<sequence length="820" mass="92064">MKTLSYSWAFLFINIFLLTILPTGLTQNIIRFSELIYAERPIQSNLTGRQPFIIDIGHYRDGQNTAIIRTARESFDVGINRCFERRLLLRIIHENGSVIPINFDNIEEIQDINYCYVNAGKNPIGIYPLFDQYILVTYTHATNTADNTTFVDRGVVLDWSGKNISTLEFGPSFLNPGTTNWIPNSFISININPKRGFLRLSGVSGTNDFEWRQYAYNGDGSFSLLQSDKSYNIGSNTFQVTVFATLSGGYAIVYANTTITSTPSNSLSAQFTANAGIYAIILNYNQSYTNDPIILHEMPTPNLLVAFTSLYCSVDYVNIGHICILAGLSANNTRIITPTTTTSATPTTSITPFYIKVRFLSSGSVLKLDHILNISSNTVPSIKILPLGGYAVILRTPIVGQIINFTFNLYDEDNRQFEYAPLTSNLVGTFDILQNNTMIIAQNETTTSWRLLSIDLPQLAPYNDNGYGNLNVDTTYPQKGISNLALNTEEISITFHNRISFSYSDANLTIYQRINQTDIIRQSINAKTCSKCTASDKAITLAVFRCTFNDPGGQYYIQMDNNFIKSSEYGEPMLGIGSNMWTFQTDNGILQNQKIDSNVLGKLRLTTNGTLYFQNLNGSEKQDFFTKIINELVIIIPTEDRRLESNKHNQIDTSSDELKILISLSIIAPQSGDKKNTTSIKDDLDLLIRNKQYTNISKGVFTNYLDETYGFQKAGKNYSENFVILQLGIAIFRIITVTAFTFTDAKDNKFVEWFARYGRSATLFALLSGSSIDILLFLKSYLMKFELFNAPFSDKSLKMIFWGSCADVLLADIPQFIIQA</sequence>
<reference evidence="1" key="1">
    <citation type="submission" date="2021-06" db="EMBL/GenBank/DDBJ databases">
        <authorList>
            <person name="Kallberg Y."/>
            <person name="Tangrot J."/>
            <person name="Rosling A."/>
        </authorList>
    </citation>
    <scope>NUCLEOTIDE SEQUENCE</scope>
    <source>
        <strain evidence="1">28 12/20/2015</strain>
    </source>
</reference>
<feature type="non-terminal residue" evidence="1">
    <location>
        <position position="820"/>
    </location>
</feature>
<evidence type="ECO:0000313" key="2">
    <source>
        <dbReference type="Proteomes" id="UP000789366"/>
    </source>
</evidence>
<dbReference type="EMBL" id="CAJVPW010002570">
    <property type="protein sequence ID" value="CAG8509034.1"/>
    <property type="molecule type" value="Genomic_DNA"/>
</dbReference>
<name>A0ACA9L3N5_9GLOM</name>
<comment type="caution">
    <text evidence="1">The sequence shown here is derived from an EMBL/GenBank/DDBJ whole genome shotgun (WGS) entry which is preliminary data.</text>
</comment>
<protein>
    <submittedName>
        <fullName evidence="1">4563_t:CDS:1</fullName>
    </submittedName>
</protein>
<gene>
    <name evidence="1" type="ORF">SPELUC_LOCUS3387</name>
</gene>
<keyword evidence="2" id="KW-1185">Reference proteome</keyword>
<accession>A0ACA9L3N5</accession>
<dbReference type="Proteomes" id="UP000789366">
    <property type="component" value="Unassembled WGS sequence"/>
</dbReference>
<evidence type="ECO:0000313" key="1">
    <source>
        <dbReference type="EMBL" id="CAG8509034.1"/>
    </source>
</evidence>
<organism evidence="1 2">
    <name type="scientific">Cetraspora pellucida</name>
    <dbReference type="NCBI Taxonomy" id="1433469"/>
    <lineage>
        <taxon>Eukaryota</taxon>
        <taxon>Fungi</taxon>
        <taxon>Fungi incertae sedis</taxon>
        <taxon>Mucoromycota</taxon>
        <taxon>Glomeromycotina</taxon>
        <taxon>Glomeromycetes</taxon>
        <taxon>Diversisporales</taxon>
        <taxon>Gigasporaceae</taxon>
        <taxon>Cetraspora</taxon>
    </lineage>
</organism>